<protein>
    <submittedName>
        <fullName evidence="1">Uncharacterized protein</fullName>
    </submittedName>
</protein>
<dbReference type="EMBL" id="MK500543">
    <property type="protein sequence ID" value="QBK91522.1"/>
    <property type="molecule type" value="Genomic_DNA"/>
</dbReference>
<gene>
    <name evidence="1" type="ORF">LCPAC302_01420</name>
</gene>
<reference evidence="1" key="1">
    <citation type="journal article" date="2019" name="MBio">
        <title>Virus Genomes from Deep Sea Sediments Expand the Ocean Megavirome and Support Independent Origins of Viral Gigantism.</title>
        <authorList>
            <person name="Backstrom D."/>
            <person name="Yutin N."/>
            <person name="Jorgensen S.L."/>
            <person name="Dharamshi J."/>
            <person name="Homa F."/>
            <person name="Zaremba-Niedwiedzka K."/>
            <person name="Spang A."/>
            <person name="Wolf Y.I."/>
            <person name="Koonin E.V."/>
            <person name="Ettema T.J."/>
        </authorList>
    </citation>
    <scope>NUCLEOTIDE SEQUENCE</scope>
</reference>
<evidence type="ECO:0000313" key="1">
    <source>
        <dbReference type="EMBL" id="QBK91522.1"/>
    </source>
</evidence>
<organism evidence="1">
    <name type="scientific">Pithovirus LCPAC302</name>
    <dbReference type="NCBI Taxonomy" id="2506593"/>
    <lineage>
        <taxon>Viruses</taxon>
        <taxon>Pithoviruses</taxon>
    </lineage>
</organism>
<sequence length="117" mass="13859">MEFVKNSTKSIYDWSEWIETNVKKSSSLYELFNKMLDHFPLELTYAGSIPIYSPYVFWIELLQSDIKVEKMTKCRYKVITGNTIVAFIEKYDKGYKYVGISSKCLSKIMNRYMSQMI</sequence>
<name>A0A481Z833_9VIRU</name>
<proteinExistence type="predicted"/>
<accession>A0A481Z833</accession>